<comment type="caution">
    <text evidence="2">The sequence shown here is derived from an EMBL/GenBank/DDBJ whole genome shotgun (WGS) entry which is preliminary data.</text>
</comment>
<reference evidence="2 3" key="1">
    <citation type="journal article" date="2018" name="Front. Plant Sci.">
        <title>Red Clover (Trifolium pratense) and Zigzag Clover (T. medium) - A Picture of Genomic Similarities and Differences.</title>
        <authorList>
            <person name="Dluhosova J."/>
            <person name="Istvanek J."/>
            <person name="Nedelnik J."/>
            <person name="Repkova J."/>
        </authorList>
    </citation>
    <scope>NUCLEOTIDE SEQUENCE [LARGE SCALE GENOMIC DNA]</scope>
    <source>
        <strain evidence="3">cv. 10/8</strain>
        <tissue evidence="2">Leaf</tissue>
    </source>
</reference>
<feature type="non-terminal residue" evidence="2">
    <location>
        <position position="1"/>
    </location>
</feature>
<sequence>GDPLLDSIRRGHLIALPSTSGSGGENQGTSDEKQKDVSNPCGGGPSGGR</sequence>
<evidence type="ECO:0000313" key="3">
    <source>
        <dbReference type="Proteomes" id="UP000265520"/>
    </source>
</evidence>
<organism evidence="2 3">
    <name type="scientific">Trifolium medium</name>
    <dbReference type="NCBI Taxonomy" id="97028"/>
    <lineage>
        <taxon>Eukaryota</taxon>
        <taxon>Viridiplantae</taxon>
        <taxon>Streptophyta</taxon>
        <taxon>Embryophyta</taxon>
        <taxon>Tracheophyta</taxon>
        <taxon>Spermatophyta</taxon>
        <taxon>Magnoliopsida</taxon>
        <taxon>eudicotyledons</taxon>
        <taxon>Gunneridae</taxon>
        <taxon>Pentapetalae</taxon>
        <taxon>rosids</taxon>
        <taxon>fabids</taxon>
        <taxon>Fabales</taxon>
        <taxon>Fabaceae</taxon>
        <taxon>Papilionoideae</taxon>
        <taxon>50 kb inversion clade</taxon>
        <taxon>NPAAA clade</taxon>
        <taxon>Hologalegina</taxon>
        <taxon>IRL clade</taxon>
        <taxon>Trifolieae</taxon>
        <taxon>Trifolium</taxon>
    </lineage>
</organism>
<accession>A0A392MNS8</accession>
<evidence type="ECO:0000313" key="2">
    <source>
        <dbReference type="EMBL" id="MCH88609.1"/>
    </source>
</evidence>
<keyword evidence="3" id="KW-1185">Reference proteome</keyword>
<feature type="region of interest" description="Disordered" evidence="1">
    <location>
        <begin position="1"/>
        <end position="49"/>
    </location>
</feature>
<proteinExistence type="predicted"/>
<dbReference type="EMBL" id="LXQA010014492">
    <property type="protein sequence ID" value="MCH88609.1"/>
    <property type="molecule type" value="Genomic_DNA"/>
</dbReference>
<dbReference type="Proteomes" id="UP000265520">
    <property type="component" value="Unassembled WGS sequence"/>
</dbReference>
<gene>
    <name evidence="2" type="ORF">A2U01_0009500</name>
</gene>
<evidence type="ECO:0000256" key="1">
    <source>
        <dbReference type="SAM" id="MobiDB-lite"/>
    </source>
</evidence>
<protein>
    <submittedName>
        <fullName evidence="2">Uncharacterized protein</fullName>
    </submittedName>
</protein>
<name>A0A392MNS8_9FABA</name>
<dbReference type="AlphaFoldDB" id="A0A392MNS8"/>